<dbReference type="Gramene" id="PRQ53847">
    <property type="protein sequence ID" value="PRQ53847"/>
    <property type="gene ID" value="RchiOBHm_Chr2g0170991"/>
</dbReference>
<keyword evidence="1" id="KW-0472">Membrane</keyword>
<keyword evidence="1" id="KW-1133">Transmembrane helix</keyword>
<comment type="caution">
    <text evidence="2">The sequence shown here is derived from an EMBL/GenBank/DDBJ whole genome shotgun (WGS) entry which is preliminary data.</text>
</comment>
<keyword evidence="3" id="KW-1185">Reference proteome</keyword>
<gene>
    <name evidence="2" type="ORF">RchiOBHm_Chr2g0170991</name>
</gene>
<accession>A0A2P6S593</accession>
<evidence type="ECO:0000313" key="2">
    <source>
        <dbReference type="EMBL" id="PRQ53847.1"/>
    </source>
</evidence>
<sequence>MARDSEIGLDLLLDVSGLLWLLFFLWESCLGCFVVSLCLPASPPLHSSYNHRFIEWWWLRSAAVPEILLL</sequence>
<dbReference type="Proteomes" id="UP000238479">
    <property type="component" value="Chromosome 2"/>
</dbReference>
<keyword evidence="1" id="KW-0812">Transmembrane</keyword>
<dbReference type="EMBL" id="PDCK01000040">
    <property type="protein sequence ID" value="PRQ53847.1"/>
    <property type="molecule type" value="Genomic_DNA"/>
</dbReference>
<dbReference type="AlphaFoldDB" id="A0A2P6S593"/>
<evidence type="ECO:0000256" key="1">
    <source>
        <dbReference type="SAM" id="Phobius"/>
    </source>
</evidence>
<protein>
    <submittedName>
        <fullName evidence="2">Uncharacterized protein</fullName>
    </submittedName>
</protein>
<feature type="transmembrane region" description="Helical" evidence="1">
    <location>
        <begin position="18"/>
        <end position="39"/>
    </location>
</feature>
<proteinExistence type="predicted"/>
<name>A0A2P6S593_ROSCH</name>
<organism evidence="2 3">
    <name type="scientific">Rosa chinensis</name>
    <name type="common">China rose</name>
    <dbReference type="NCBI Taxonomy" id="74649"/>
    <lineage>
        <taxon>Eukaryota</taxon>
        <taxon>Viridiplantae</taxon>
        <taxon>Streptophyta</taxon>
        <taxon>Embryophyta</taxon>
        <taxon>Tracheophyta</taxon>
        <taxon>Spermatophyta</taxon>
        <taxon>Magnoliopsida</taxon>
        <taxon>eudicotyledons</taxon>
        <taxon>Gunneridae</taxon>
        <taxon>Pentapetalae</taxon>
        <taxon>rosids</taxon>
        <taxon>fabids</taxon>
        <taxon>Rosales</taxon>
        <taxon>Rosaceae</taxon>
        <taxon>Rosoideae</taxon>
        <taxon>Rosoideae incertae sedis</taxon>
        <taxon>Rosa</taxon>
    </lineage>
</organism>
<reference evidence="2 3" key="1">
    <citation type="journal article" date="2018" name="Nat. Genet.">
        <title>The Rosa genome provides new insights in the design of modern roses.</title>
        <authorList>
            <person name="Bendahmane M."/>
        </authorList>
    </citation>
    <scope>NUCLEOTIDE SEQUENCE [LARGE SCALE GENOMIC DNA]</scope>
    <source>
        <strain evidence="3">cv. Old Blush</strain>
    </source>
</reference>
<evidence type="ECO:0000313" key="3">
    <source>
        <dbReference type="Proteomes" id="UP000238479"/>
    </source>
</evidence>